<sequence length="65" mass="7259">MAGNLLNVRPPYCFSEGHALSFTFGGSSNLVLDVLETFLKTLEMDKPLWRNLLRSQRGSSLPPVH</sequence>
<comment type="caution">
    <text evidence="1">The sequence shown here is derived from an EMBL/GenBank/DDBJ whole genome shotgun (WGS) entry which is preliminary data.</text>
</comment>
<organism evidence="1">
    <name type="scientific">Sesamum latifolium</name>
    <dbReference type="NCBI Taxonomy" id="2727402"/>
    <lineage>
        <taxon>Eukaryota</taxon>
        <taxon>Viridiplantae</taxon>
        <taxon>Streptophyta</taxon>
        <taxon>Embryophyta</taxon>
        <taxon>Tracheophyta</taxon>
        <taxon>Spermatophyta</taxon>
        <taxon>Magnoliopsida</taxon>
        <taxon>eudicotyledons</taxon>
        <taxon>Gunneridae</taxon>
        <taxon>Pentapetalae</taxon>
        <taxon>asterids</taxon>
        <taxon>lamiids</taxon>
        <taxon>Lamiales</taxon>
        <taxon>Pedaliaceae</taxon>
        <taxon>Sesamum</taxon>
    </lineage>
</organism>
<accession>A0AAW2XI17</accession>
<dbReference type="AlphaFoldDB" id="A0AAW2XI17"/>
<reference evidence="1" key="2">
    <citation type="journal article" date="2024" name="Plant">
        <title>Genomic evolution and insights into agronomic trait innovations of Sesamum species.</title>
        <authorList>
            <person name="Miao H."/>
            <person name="Wang L."/>
            <person name="Qu L."/>
            <person name="Liu H."/>
            <person name="Sun Y."/>
            <person name="Le M."/>
            <person name="Wang Q."/>
            <person name="Wei S."/>
            <person name="Zheng Y."/>
            <person name="Lin W."/>
            <person name="Duan Y."/>
            <person name="Cao H."/>
            <person name="Xiong S."/>
            <person name="Wang X."/>
            <person name="Wei L."/>
            <person name="Li C."/>
            <person name="Ma Q."/>
            <person name="Ju M."/>
            <person name="Zhao R."/>
            <person name="Li G."/>
            <person name="Mu C."/>
            <person name="Tian Q."/>
            <person name="Mei H."/>
            <person name="Zhang T."/>
            <person name="Gao T."/>
            <person name="Zhang H."/>
        </authorList>
    </citation>
    <scope>NUCLEOTIDE SEQUENCE</scope>
    <source>
        <strain evidence="1">KEN1</strain>
    </source>
</reference>
<name>A0AAW2XI17_9LAMI</name>
<protein>
    <submittedName>
        <fullName evidence="1">Uncharacterized protein</fullName>
    </submittedName>
</protein>
<gene>
    <name evidence="1" type="ORF">Slati_1165200</name>
</gene>
<reference evidence="1" key="1">
    <citation type="submission" date="2020-06" db="EMBL/GenBank/DDBJ databases">
        <authorList>
            <person name="Li T."/>
            <person name="Hu X."/>
            <person name="Zhang T."/>
            <person name="Song X."/>
            <person name="Zhang H."/>
            <person name="Dai N."/>
            <person name="Sheng W."/>
            <person name="Hou X."/>
            <person name="Wei L."/>
        </authorList>
    </citation>
    <scope>NUCLEOTIDE SEQUENCE</scope>
    <source>
        <strain evidence="1">KEN1</strain>
        <tissue evidence="1">Leaf</tissue>
    </source>
</reference>
<proteinExistence type="predicted"/>
<dbReference type="EMBL" id="JACGWN010000004">
    <property type="protein sequence ID" value="KAL0451871.1"/>
    <property type="molecule type" value="Genomic_DNA"/>
</dbReference>
<evidence type="ECO:0000313" key="1">
    <source>
        <dbReference type="EMBL" id="KAL0451871.1"/>
    </source>
</evidence>